<evidence type="ECO:0000256" key="2">
    <source>
        <dbReference type="ARBA" id="ARBA00023125"/>
    </source>
</evidence>
<organism evidence="5 6">
    <name type="scientific">Mycobacterium stomatepiae</name>
    <dbReference type="NCBI Taxonomy" id="470076"/>
    <lineage>
        <taxon>Bacteria</taxon>
        <taxon>Bacillati</taxon>
        <taxon>Actinomycetota</taxon>
        <taxon>Actinomycetes</taxon>
        <taxon>Mycobacteriales</taxon>
        <taxon>Mycobacteriaceae</taxon>
        <taxon>Mycobacterium</taxon>
        <taxon>Mycobacterium simiae complex</taxon>
    </lineage>
</organism>
<dbReference type="InterPro" id="IPR050204">
    <property type="entry name" value="AraC_XylS_family_regulators"/>
</dbReference>
<dbReference type="PANTHER" id="PTHR46796">
    <property type="entry name" value="HTH-TYPE TRANSCRIPTIONAL ACTIVATOR RHAS-RELATED"/>
    <property type="match status" value="1"/>
</dbReference>
<dbReference type="SMART" id="SM00342">
    <property type="entry name" value="HTH_ARAC"/>
    <property type="match status" value="1"/>
</dbReference>
<dbReference type="PANTHER" id="PTHR46796:SF12">
    <property type="entry name" value="HTH-TYPE DNA-BINDING TRANSCRIPTIONAL ACTIVATOR EUTR"/>
    <property type="match status" value="1"/>
</dbReference>
<evidence type="ECO:0000256" key="1">
    <source>
        <dbReference type="ARBA" id="ARBA00023015"/>
    </source>
</evidence>
<dbReference type="PROSITE" id="PS00041">
    <property type="entry name" value="HTH_ARAC_FAMILY_1"/>
    <property type="match status" value="1"/>
</dbReference>
<proteinExistence type="predicted"/>
<dbReference type="AlphaFoldDB" id="A0A7I7Q755"/>
<dbReference type="SUPFAM" id="SSF46689">
    <property type="entry name" value="Homeodomain-like"/>
    <property type="match status" value="1"/>
</dbReference>
<dbReference type="Proteomes" id="UP000467130">
    <property type="component" value="Chromosome"/>
</dbReference>
<dbReference type="KEGG" id="msto:MSTO_22880"/>
<keyword evidence="1" id="KW-0805">Transcription regulation</keyword>
<sequence length="353" mass="38304">MMTSITENTAHGASDDVAGGLFDSINADLGAADDPGRLSRPVAVRHEQFRTFDPESARPFFRAAYVPGWEIVSIGKRAVVKHRRCDVGSMTLDEVVIQGRASYEIPGAERILVIQPRAGSLITSASPLPEQQSPVLVADGMSCGLHVDSARFDVVCIAEDTLRKAAADLHAPLPQKIRFLDRWPRSQAAARAWHRALDYASASLSSADTVQQPLIAASAASVLATALLECYPSNLTAASDALSNPAIPEALKDAVSFIHCHAASDVGVHEVAAAVHLTPRAVQYLFRHQLDTTPTGYLRRVRLHRAHLDLMAGERAATTVTEIAHRWGFIHTGRFAVLYRQTYGESPHTTLRQ</sequence>
<evidence type="ECO:0000313" key="6">
    <source>
        <dbReference type="Proteomes" id="UP000467130"/>
    </source>
</evidence>
<evidence type="ECO:0000256" key="3">
    <source>
        <dbReference type="ARBA" id="ARBA00023163"/>
    </source>
</evidence>
<evidence type="ECO:0000313" key="5">
    <source>
        <dbReference type="EMBL" id="BBY22083.1"/>
    </source>
</evidence>
<dbReference type="GO" id="GO:0043565">
    <property type="term" value="F:sequence-specific DNA binding"/>
    <property type="evidence" value="ECO:0007669"/>
    <property type="project" value="InterPro"/>
</dbReference>
<dbReference type="InterPro" id="IPR018062">
    <property type="entry name" value="HTH_AraC-typ_CS"/>
</dbReference>
<dbReference type="Pfam" id="PF12833">
    <property type="entry name" value="HTH_18"/>
    <property type="match status" value="1"/>
</dbReference>
<protein>
    <recommendedName>
        <fullName evidence="4">HTH araC/xylS-type domain-containing protein</fullName>
    </recommendedName>
</protein>
<feature type="domain" description="HTH araC/xylS-type" evidence="4">
    <location>
        <begin position="252"/>
        <end position="353"/>
    </location>
</feature>
<dbReference type="InterPro" id="IPR018060">
    <property type="entry name" value="HTH_AraC"/>
</dbReference>
<dbReference type="EMBL" id="AP022587">
    <property type="protein sequence ID" value="BBY22083.1"/>
    <property type="molecule type" value="Genomic_DNA"/>
</dbReference>
<keyword evidence="6" id="KW-1185">Reference proteome</keyword>
<dbReference type="InterPro" id="IPR009057">
    <property type="entry name" value="Homeodomain-like_sf"/>
</dbReference>
<dbReference type="GO" id="GO:0003700">
    <property type="term" value="F:DNA-binding transcription factor activity"/>
    <property type="evidence" value="ECO:0007669"/>
    <property type="project" value="InterPro"/>
</dbReference>
<name>A0A7I7Q755_9MYCO</name>
<dbReference type="Gene3D" id="1.10.10.60">
    <property type="entry name" value="Homeodomain-like"/>
    <property type="match status" value="1"/>
</dbReference>
<keyword evidence="3" id="KW-0804">Transcription</keyword>
<gene>
    <name evidence="5" type="ORF">MSTO_22880</name>
</gene>
<dbReference type="PROSITE" id="PS01124">
    <property type="entry name" value="HTH_ARAC_FAMILY_2"/>
    <property type="match status" value="1"/>
</dbReference>
<evidence type="ECO:0000259" key="4">
    <source>
        <dbReference type="PROSITE" id="PS01124"/>
    </source>
</evidence>
<reference evidence="5 6" key="1">
    <citation type="journal article" date="2019" name="Emerg. Microbes Infect.">
        <title>Comprehensive subspecies identification of 175 nontuberculous mycobacteria species based on 7547 genomic profiles.</title>
        <authorList>
            <person name="Matsumoto Y."/>
            <person name="Kinjo T."/>
            <person name="Motooka D."/>
            <person name="Nabeya D."/>
            <person name="Jung N."/>
            <person name="Uechi K."/>
            <person name="Horii T."/>
            <person name="Iida T."/>
            <person name="Fujita J."/>
            <person name="Nakamura S."/>
        </authorList>
    </citation>
    <scope>NUCLEOTIDE SEQUENCE [LARGE SCALE GENOMIC DNA]</scope>
    <source>
        <strain evidence="5 6">JCM 17783</strain>
    </source>
</reference>
<keyword evidence="2" id="KW-0238">DNA-binding</keyword>
<accession>A0A7I7Q755</accession>